<dbReference type="Proteomes" id="UP000644727">
    <property type="component" value="Unassembled WGS sequence"/>
</dbReference>
<comment type="caution">
    <text evidence="1">The sequence shown here is derived from an EMBL/GenBank/DDBJ whole genome shotgun (WGS) entry which is preliminary data.</text>
</comment>
<gene>
    <name evidence="1" type="ORF">IOE58_08045</name>
</gene>
<dbReference type="Pfam" id="PF11253">
    <property type="entry name" value="DUF3052"/>
    <property type="match status" value="1"/>
</dbReference>
<organism evidence="1 2">
    <name type="scientific">Brachybacterium epidermidis</name>
    <dbReference type="NCBI Taxonomy" id="2781983"/>
    <lineage>
        <taxon>Bacteria</taxon>
        <taxon>Bacillati</taxon>
        <taxon>Actinomycetota</taxon>
        <taxon>Actinomycetes</taxon>
        <taxon>Micrococcales</taxon>
        <taxon>Dermabacteraceae</taxon>
        <taxon>Brachybacterium</taxon>
    </lineage>
</organism>
<dbReference type="EMBL" id="JADEYR010000007">
    <property type="protein sequence ID" value="MBE9404139.1"/>
    <property type="molecule type" value="Genomic_DNA"/>
</dbReference>
<dbReference type="RefSeq" id="WP_193865891.1">
    <property type="nucleotide sequence ID" value="NZ_JADEYR010000007.1"/>
</dbReference>
<accession>A0ABR9W122</accession>
<reference evidence="1 2" key="1">
    <citation type="submission" date="2020-10" db="EMBL/GenBank/DDBJ databases">
        <title>Draft genome and description of Brachybacterium epidermidis sp nov.</title>
        <authorList>
            <person name="Boxberger M."/>
            <person name="La Scola B."/>
        </authorList>
    </citation>
    <scope>NUCLEOTIDE SEQUENCE [LARGE SCALE GENOMIC DNA]</scope>
    <source>
        <strain evidence="1 2">Marseille-Q2903</strain>
    </source>
</reference>
<evidence type="ECO:0000313" key="1">
    <source>
        <dbReference type="EMBL" id="MBE9404139.1"/>
    </source>
</evidence>
<protein>
    <submittedName>
        <fullName evidence="1">DUF3052 domain-containing protein</fullName>
    </submittedName>
</protein>
<proteinExistence type="predicted"/>
<evidence type="ECO:0000313" key="2">
    <source>
        <dbReference type="Proteomes" id="UP000644727"/>
    </source>
</evidence>
<sequence>MSSSADPRQQRTPAEVLGFTTGQLVQEIGYDDDVDLELRDAMEDLIGAELEDEDCQEIVDAVVLWWREEDGDLTDALVDSLTTLDAGAPIWLLSPKAGRDGHVSPAEVQEAAETAGLRVMSSMSLAKDWTGTRLASRN</sequence>
<name>A0ABR9W122_9MICO</name>
<dbReference type="InterPro" id="IPR021412">
    <property type="entry name" value="DUF3052"/>
</dbReference>
<keyword evidence="2" id="KW-1185">Reference proteome</keyword>